<keyword evidence="7" id="KW-1185">Reference proteome</keyword>
<dbReference type="AlphaFoldDB" id="A0A5B1M3Y5"/>
<feature type="signal peptide" evidence="4">
    <location>
        <begin position="1"/>
        <end position="27"/>
    </location>
</feature>
<dbReference type="RefSeq" id="WP_149749827.1">
    <property type="nucleotide sequence ID" value="NZ_VUJW01000003.1"/>
</dbReference>
<dbReference type="InterPro" id="IPR036514">
    <property type="entry name" value="SGNH_hydro_sf"/>
</dbReference>
<dbReference type="InterPro" id="IPR037460">
    <property type="entry name" value="SEST-like"/>
</dbReference>
<feature type="domain" description="SGNH hydrolase-type esterase" evidence="5">
    <location>
        <begin position="45"/>
        <end position="254"/>
    </location>
</feature>
<reference evidence="6 7" key="2">
    <citation type="submission" date="2019-09" db="EMBL/GenBank/DDBJ databases">
        <authorList>
            <person name="Jin C."/>
        </authorList>
    </citation>
    <scope>NUCLEOTIDE SEQUENCE [LARGE SCALE GENOMIC DNA]</scope>
    <source>
        <strain evidence="6 7">BN140041</strain>
    </source>
</reference>
<feature type="chain" id="PRO_5022811132" evidence="4">
    <location>
        <begin position="28"/>
        <end position="294"/>
    </location>
</feature>
<dbReference type="SUPFAM" id="SSF52266">
    <property type="entry name" value="SGNH hydrolase"/>
    <property type="match status" value="1"/>
</dbReference>
<feature type="disulfide bond" evidence="2">
    <location>
        <begin position="208"/>
        <end position="256"/>
    </location>
</feature>
<dbReference type="PANTHER" id="PTHR37981:SF1">
    <property type="entry name" value="SGNH HYDROLASE-TYPE ESTERASE DOMAIN-CONTAINING PROTEIN"/>
    <property type="match status" value="1"/>
</dbReference>
<dbReference type="Proteomes" id="UP000324351">
    <property type="component" value="Unassembled WGS sequence"/>
</dbReference>
<dbReference type="CDD" id="cd01823">
    <property type="entry name" value="SEST_like"/>
    <property type="match status" value="1"/>
</dbReference>
<keyword evidence="4" id="KW-0732">Signal</keyword>
<keyword evidence="2" id="KW-1015">Disulfide bond</keyword>
<dbReference type="PROSITE" id="PS51257">
    <property type="entry name" value="PROKAR_LIPOPROTEIN"/>
    <property type="match status" value="1"/>
</dbReference>
<name>A0A5B1M3Y5_9ACTN</name>
<organism evidence="6 7">
    <name type="scientific">Nocardioides antri</name>
    <dbReference type="NCBI Taxonomy" id="2607659"/>
    <lineage>
        <taxon>Bacteria</taxon>
        <taxon>Bacillati</taxon>
        <taxon>Actinomycetota</taxon>
        <taxon>Actinomycetes</taxon>
        <taxon>Propionibacteriales</taxon>
        <taxon>Nocardioidaceae</taxon>
        <taxon>Nocardioides</taxon>
    </lineage>
</organism>
<dbReference type="PANTHER" id="PTHR37981">
    <property type="entry name" value="LIPASE 2"/>
    <property type="match status" value="1"/>
</dbReference>
<dbReference type="GO" id="GO:0004806">
    <property type="term" value="F:triacylglycerol lipase activity"/>
    <property type="evidence" value="ECO:0007669"/>
    <property type="project" value="TreeGrafter"/>
</dbReference>
<dbReference type="EMBL" id="VUJW01000003">
    <property type="protein sequence ID" value="KAA1427461.1"/>
    <property type="molecule type" value="Genomic_DNA"/>
</dbReference>
<feature type="region of interest" description="Disordered" evidence="3">
    <location>
        <begin position="146"/>
        <end position="166"/>
    </location>
</feature>
<keyword evidence="6" id="KW-0378">Hydrolase</keyword>
<evidence type="ECO:0000256" key="3">
    <source>
        <dbReference type="SAM" id="MobiDB-lite"/>
    </source>
</evidence>
<feature type="active site" evidence="1">
    <location>
        <position position="276"/>
    </location>
</feature>
<feature type="disulfide bond" evidence="2">
    <location>
        <begin position="65"/>
        <end position="89"/>
    </location>
</feature>
<dbReference type="InterPro" id="IPR013830">
    <property type="entry name" value="SGNH_hydro"/>
</dbReference>
<sequence length="294" mass="31301">MVLRPPMLGLAAILLVLALGACRPDSATDPSGEPYVVGKGDRYVALGDSYTAAPLTGPLAGLNGCGRTQVNYPHLVAKATGAELIDNSCSGANTRHLTEPQQTRFDQNPPQLEGLGADTDLVTFRLGANDYGFVGRIILCAQSRIGEGSSPSPCTDLDEDAGSGSAEERLEDLEQNLVRALRSVVDRAPQATVIVVGYPQIVPAEGTCDQLPLKPGDYPYARRINVGLNEALEAAAEQVGVTFIDMFPVSEGHDICGEVPWIAGDKPKRRDATRWHPFPEESQAVAELVLAELE</sequence>
<evidence type="ECO:0000256" key="1">
    <source>
        <dbReference type="PIRSR" id="PIRSR637460-1"/>
    </source>
</evidence>
<evidence type="ECO:0000313" key="6">
    <source>
        <dbReference type="EMBL" id="KAA1427461.1"/>
    </source>
</evidence>
<evidence type="ECO:0000256" key="2">
    <source>
        <dbReference type="PIRSR" id="PIRSR637460-2"/>
    </source>
</evidence>
<dbReference type="Pfam" id="PF13472">
    <property type="entry name" value="Lipase_GDSL_2"/>
    <property type="match status" value="1"/>
</dbReference>
<evidence type="ECO:0000259" key="5">
    <source>
        <dbReference type="Pfam" id="PF13472"/>
    </source>
</evidence>
<comment type="caution">
    <text evidence="6">The sequence shown here is derived from an EMBL/GenBank/DDBJ whole genome shotgun (WGS) entry which is preliminary data.</text>
</comment>
<proteinExistence type="predicted"/>
<evidence type="ECO:0000256" key="4">
    <source>
        <dbReference type="SAM" id="SignalP"/>
    </source>
</evidence>
<accession>A0A5B1M3Y5</accession>
<feature type="disulfide bond" evidence="2">
    <location>
        <begin position="140"/>
        <end position="154"/>
    </location>
</feature>
<gene>
    <name evidence="6" type="ORF">F0U47_08300</name>
</gene>
<evidence type="ECO:0000313" key="7">
    <source>
        <dbReference type="Proteomes" id="UP000324351"/>
    </source>
</evidence>
<protein>
    <submittedName>
        <fullName evidence="6">SGNH/GDSL hydrolase family protein</fullName>
    </submittedName>
</protein>
<reference evidence="6 7" key="1">
    <citation type="submission" date="2019-09" db="EMBL/GenBank/DDBJ databases">
        <title>Nocardioides panacisoli sp. nov., isolated from the soil of a ginseng field.</title>
        <authorList>
            <person name="Cho C."/>
        </authorList>
    </citation>
    <scope>NUCLEOTIDE SEQUENCE [LARGE SCALE GENOMIC DNA]</scope>
    <source>
        <strain evidence="6 7">BN140041</strain>
    </source>
</reference>
<dbReference type="Gene3D" id="3.40.50.1110">
    <property type="entry name" value="SGNH hydrolase"/>
    <property type="match status" value="1"/>
</dbReference>
<feature type="active site" description="Nucleophile" evidence="1">
    <location>
        <position position="49"/>
    </location>
</feature>
<dbReference type="GO" id="GO:0019433">
    <property type="term" value="P:triglyceride catabolic process"/>
    <property type="evidence" value="ECO:0007669"/>
    <property type="project" value="TreeGrafter"/>
</dbReference>